<dbReference type="InterPro" id="IPR023346">
    <property type="entry name" value="Lysozyme-like_dom_sf"/>
</dbReference>
<keyword evidence="17" id="KW-0046">Antibiotic resistance</keyword>
<dbReference type="AlphaFoldDB" id="A0A1M6P9Q8"/>
<protein>
    <recommendedName>
        <fullName evidence="4">Penicillin-binding protein 1A</fullName>
        <ecNumber evidence="21">2.4.99.28</ecNumber>
        <ecNumber evidence="3">3.4.16.4</ecNumber>
    </recommendedName>
</protein>
<dbReference type="GO" id="GO:0008658">
    <property type="term" value="F:penicillin binding"/>
    <property type="evidence" value="ECO:0007669"/>
    <property type="project" value="InterPro"/>
</dbReference>
<evidence type="ECO:0000313" key="28">
    <source>
        <dbReference type="Proteomes" id="UP000183952"/>
    </source>
</evidence>
<dbReference type="GO" id="GO:0006508">
    <property type="term" value="P:proteolysis"/>
    <property type="evidence" value="ECO:0007669"/>
    <property type="project" value="UniProtKB-KW"/>
</dbReference>
<dbReference type="SUPFAM" id="SSF56601">
    <property type="entry name" value="beta-lactamase/transpeptidase-like"/>
    <property type="match status" value="1"/>
</dbReference>
<dbReference type="GO" id="GO:0009252">
    <property type="term" value="P:peptidoglycan biosynthetic process"/>
    <property type="evidence" value="ECO:0007669"/>
    <property type="project" value="UniProtKB-UniPathway"/>
</dbReference>
<comment type="function">
    <text evidence="1">Cell wall formation. Synthesis of cross-linked peptidoglycan from the lipid intermediates. The enzyme has a penicillin-insensitive transglycosylase N-terminal domain (formation of linear glycan strands) and a penicillin-sensitive transpeptidase C-terminal domain (cross-linking of the peptide subunits).</text>
</comment>
<feature type="region of interest" description="Disordered" evidence="23">
    <location>
        <begin position="785"/>
        <end position="837"/>
    </location>
</feature>
<evidence type="ECO:0000256" key="4">
    <source>
        <dbReference type="ARBA" id="ARBA00018638"/>
    </source>
</evidence>
<feature type="transmembrane region" description="Helical" evidence="24">
    <location>
        <begin position="28"/>
        <end position="54"/>
    </location>
</feature>
<dbReference type="GO" id="GO:0009002">
    <property type="term" value="F:serine-type D-Ala-D-Ala carboxypeptidase activity"/>
    <property type="evidence" value="ECO:0007669"/>
    <property type="project" value="UniProtKB-EC"/>
</dbReference>
<evidence type="ECO:0000256" key="17">
    <source>
        <dbReference type="ARBA" id="ARBA00023251"/>
    </source>
</evidence>
<keyword evidence="14" id="KW-0573">Peptidoglycan synthesis</keyword>
<keyword evidence="28" id="KW-1185">Reference proteome</keyword>
<keyword evidence="18" id="KW-0511">Multifunctional enzyme</keyword>
<keyword evidence="12" id="KW-0133">Cell shape</keyword>
<name>A0A1M6P9Q8_9CLOT</name>
<keyword evidence="5" id="KW-1003">Cell membrane</keyword>
<dbReference type="Pfam" id="PF00912">
    <property type="entry name" value="Transgly"/>
    <property type="match status" value="1"/>
</dbReference>
<keyword evidence="8" id="KW-0328">Glycosyltransferase</keyword>
<dbReference type="InterPro" id="IPR036950">
    <property type="entry name" value="PBP_transglycosylase"/>
</dbReference>
<evidence type="ECO:0000256" key="13">
    <source>
        <dbReference type="ARBA" id="ARBA00022968"/>
    </source>
</evidence>
<dbReference type="InterPro" id="IPR050396">
    <property type="entry name" value="Glycosyltr_51/Transpeptidase"/>
</dbReference>
<dbReference type="GO" id="GO:0046677">
    <property type="term" value="P:response to antibiotic"/>
    <property type="evidence" value="ECO:0007669"/>
    <property type="project" value="UniProtKB-KW"/>
</dbReference>
<feature type="compositionally biased region" description="Polar residues" evidence="23">
    <location>
        <begin position="827"/>
        <end position="837"/>
    </location>
</feature>
<dbReference type="InterPro" id="IPR001460">
    <property type="entry name" value="PCN-bd_Tpept"/>
</dbReference>
<evidence type="ECO:0000313" key="27">
    <source>
        <dbReference type="EMBL" id="SHK04648.1"/>
    </source>
</evidence>
<evidence type="ECO:0000256" key="9">
    <source>
        <dbReference type="ARBA" id="ARBA00022679"/>
    </source>
</evidence>
<dbReference type="InterPro" id="IPR001264">
    <property type="entry name" value="Glyco_trans_51"/>
</dbReference>
<dbReference type="GO" id="GO:0008955">
    <property type="term" value="F:peptidoglycan glycosyltransferase activity"/>
    <property type="evidence" value="ECO:0007669"/>
    <property type="project" value="UniProtKB-EC"/>
</dbReference>
<evidence type="ECO:0000256" key="7">
    <source>
        <dbReference type="ARBA" id="ARBA00022670"/>
    </source>
</evidence>
<evidence type="ECO:0000256" key="16">
    <source>
        <dbReference type="ARBA" id="ARBA00023136"/>
    </source>
</evidence>
<evidence type="ECO:0000256" key="5">
    <source>
        <dbReference type="ARBA" id="ARBA00022475"/>
    </source>
</evidence>
<dbReference type="STRING" id="1121331.SAMN02745248_01646"/>
<keyword evidence="9" id="KW-0808">Transferase</keyword>
<evidence type="ECO:0000256" key="18">
    <source>
        <dbReference type="ARBA" id="ARBA00023268"/>
    </source>
</evidence>
<dbReference type="PANTHER" id="PTHR32282">
    <property type="entry name" value="BINDING PROTEIN TRANSPEPTIDASE, PUTATIVE-RELATED"/>
    <property type="match status" value="1"/>
</dbReference>
<dbReference type="EC" id="3.4.16.4" evidence="3"/>
<keyword evidence="19" id="KW-0961">Cell wall biogenesis/degradation</keyword>
<sequence>MKDNNKKNVNPAPTKGKSLKKRNRKKRVLKIVLISFLIFFAAVFIIGGAIFLGIAKTAPDVDLKVICTFNEPSKFYDDKGVLIDEYLTTEQREPVSYNNIPKLLRESFIAIEDERFESHNGIDFKRLIGATIGNVKSLVTGKKNFTGASTITQQLIKQKYFLQSSLDDRLSFTRKIQEMSMAVELEKKLSKEKILETYMNTIFLGGSAYGVKSAARQYFNKDLDQLTVTECAFLASCAQSPTVSFGAAKYAYDKKELHESPRTKIVLKKLLEKGKITQEQYDKAIVPQLSYSFKDTLRSKMKYEWFSRPVIEQVSADLKKRYNYTDLEVHGLLANGGLKIYTTMNTKLQNKTQEIIDDKKTEDKKSAWQYLFPRTSNLEPLQENLQASATVMDYHTGEVKAIVGGRGEQNALSYNRAASESFLRPPGSALKPFAVYTPAIDTKKFTAASMVEDEPLSTELQTKYGSDGTPYNPKNSPNTYDGMITLRNALKKSSNVVAVRVVDEVGLSTSSKYAEKFGIQIDPDDKKYISSMALGQLDTGSRNGTNPLTLSAAYGAFGNNGKVTSPVLYTKIVSREGSVLFENKAESRQVISPQTAFIVYDMLKEPVSSSGTGPSANFGSMEVRGKTGTSSDQKNLWFAGLTPHYSCAVWVGNDDATVIKGMGSNTAAKIWAKIMKEANAGKDNISVKMPKGVVVKKVSPLSGNFIKDLPIIIKGYKIYNEYFLDNTYSEPENTSEEMYVKLKVVKNSNGTYLLATDKSDPGKIEEKTFIKQQYAHLLGDNDKSLLEPTEYDTGVGTNIPPDILEPENPDDTVPGDNDVKPTKPNLPDSSVNNSPSP</sequence>
<dbReference type="GO" id="GO:0005886">
    <property type="term" value="C:plasma membrane"/>
    <property type="evidence" value="ECO:0007669"/>
    <property type="project" value="UniProtKB-SubCell"/>
</dbReference>
<feature type="region of interest" description="Disordered" evidence="23">
    <location>
        <begin position="1"/>
        <end position="21"/>
    </location>
</feature>
<evidence type="ECO:0000256" key="3">
    <source>
        <dbReference type="ARBA" id="ARBA00012448"/>
    </source>
</evidence>
<dbReference type="GO" id="GO:0030288">
    <property type="term" value="C:outer membrane-bounded periplasmic space"/>
    <property type="evidence" value="ECO:0007669"/>
    <property type="project" value="TreeGrafter"/>
</dbReference>
<keyword evidence="15 24" id="KW-1133">Transmembrane helix</keyword>
<dbReference type="RefSeq" id="WP_072903611.1">
    <property type="nucleotide sequence ID" value="NZ_FRAD01000012.1"/>
</dbReference>
<dbReference type="GO" id="GO:0071555">
    <property type="term" value="P:cell wall organization"/>
    <property type="evidence" value="ECO:0007669"/>
    <property type="project" value="UniProtKB-KW"/>
</dbReference>
<evidence type="ECO:0000256" key="23">
    <source>
        <dbReference type="SAM" id="MobiDB-lite"/>
    </source>
</evidence>
<evidence type="ECO:0000256" key="20">
    <source>
        <dbReference type="ARBA" id="ARBA00034000"/>
    </source>
</evidence>
<evidence type="ECO:0000259" key="25">
    <source>
        <dbReference type="Pfam" id="PF00905"/>
    </source>
</evidence>
<accession>A0A1M6P9Q8</accession>
<dbReference type="EC" id="2.4.99.28" evidence="21"/>
<evidence type="ECO:0000256" key="8">
    <source>
        <dbReference type="ARBA" id="ARBA00022676"/>
    </source>
</evidence>
<dbReference type="InterPro" id="IPR012338">
    <property type="entry name" value="Beta-lactam/transpept-like"/>
</dbReference>
<dbReference type="Pfam" id="PF00905">
    <property type="entry name" value="Transpeptidase"/>
    <property type="match status" value="1"/>
</dbReference>
<keyword evidence="10 24" id="KW-0812">Transmembrane</keyword>
<dbReference type="EMBL" id="FRAD01000012">
    <property type="protein sequence ID" value="SHK04648.1"/>
    <property type="molecule type" value="Genomic_DNA"/>
</dbReference>
<keyword evidence="16 24" id="KW-0472">Membrane</keyword>
<evidence type="ECO:0000256" key="10">
    <source>
        <dbReference type="ARBA" id="ARBA00022692"/>
    </source>
</evidence>
<dbReference type="SUPFAM" id="SSF53955">
    <property type="entry name" value="Lysozyme-like"/>
    <property type="match status" value="1"/>
</dbReference>
<dbReference type="OrthoDB" id="9766909at2"/>
<evidence type="ECO:0000256" key="14">
    <source>
        <dbReference type="ARBA" id="ARBA00022984"/>
    </source>
</evidence>
<keyword evidence="11" id="KW-0378">Hydrolase</keyword>
<evidence type="ECO:0000256" key="15">
    <source>
        <dbReference type="ARBA" id="ARBA00022989"/>
    </source>
</evidence>
<keyword evidence="6" id="KW-0121">Carboxypeptidase</keyword>
<comment type="subcellular location">
    <subcellularLocation>
        <location evidence="2">Cell membrane</location>
        <topology evidence="2">Single-pass type II membrane protein</topology>
    </subcellularLocation>
</comment>
<evidence type="ECO:0000256" key="11">
    <source>
        <dbReference type="ARBA" id="ARBA00022801"/>
    </source>
</evidence>
<evidence type="ECO:0000256" key="24">
    <source>
        <dbReference type="SAM" id="Phobius"/>
    </source>
</evidence>
<gene>
    <name evidence="27" type="ORF">SAMN02745248_01646</name>
</gene>
<evidence type="ECO:0000256" key="19">
    <source>
        <dbReference type="ARBA" id="ARBA00023316"/>
    </source>
</evidence>
<proteinExistence type="predicted"/>
<evidence type="ECO:0000256" key="22">
    <source>
        <dbReference type="ARBA" id="ARBA00049902"/>
    </source>
</evidence>
<comment type="catalytic activity">
    <reaction evidence="20">
        <text>Preferential cleavage: (Ac)2-L-Lys-D-Ala-|-D-Ala. Also transpeptidation of peptidyl-alanyl moieties that are N-acyl substituents of D-alanine.</text>
        <dbReference type="EC" id="3.4.16.4"/>
    </reaction>
</comment>
<keyword evidence="13" id="KW-0735">Signal-anchor</keyword>
<feature type="domain" description="Penicillin-binding protein transpeptidase" evidence="25">
    <location>
        <begin position="388"/>
        <end position="676"/>
    </location>
</feature>
<dbReference type="Gene3D" id="3.40.710.10">
    <property type="entry name" value="DD-peptidase/beta-lactamase superfamily"/>
    <property type="match status" value="1"/>
</dbReference>
<evidence type="ECO:0000256" key="1">
    <source>
        <dbReference type="ARBA" id="ARBA00002624"/>
    </source>
</evidence>
<dbReference type="Gene3D" id="1.10.3810.10">
    <property type="entry name" value="Biosynthetic peptidoglycan transglycosylase-like"/>
    <property type="match status" value="1"/>
</dbReference>
<organism evidence="27 28">
    <name type="scientific">Hathewaya proteolytica DSM 3090</name>
    <dbReference type="NCBI Taxonomy" id="1121331"/>
    <lineage>
        <taxon>Bacteria</taxon>
        <taxon>Bacillati</taxon>
        <taxon>Bacillota</taxon>
        <taxon>Clostridia</taxon>
        <taxon>Eubacteriales</taxon>
        <taxon>Clostridiaceae</taxon>
        <taxon>Hathewaya</taxon>
    </lineage>
</organism>
<evidence type="ECO:0000256" key="6">
    <source>
        <dbReference type="ARBA" id="ARBA00022645"/>
    </source>
</evidence>
<dbReference type="NCBIfam" id="TIGR02074">
    <property type="entry name" value="PBP_1a_fam"/>
    <property type="match status" value="1"/>
</dbReference>
<dbReference type="PANTHER" id="PTHR32282:SF11">
    <property type="entry name" value="PENICILLIN-BINDING PROTEIN 1B"/>
    <property type="match status" value="1"/>
</dbReference>
<evidence type="ECO:0000256" key="2">
    <source>
        <dbReference type="ARBA" id="ARBA00004401"/>
    </source>
</evidence>
<dbReference type="GO" id="GO:0008360">
    <property type="term" value="P:regulation of cell shape"/>
    <property type="evidence" value="ECO:0007669"/>
    <property type="project" value="UniProtKB-KW"/>
</dbReference>
<reference evidence="27 28" key="1">
    <citation type="submission" date="2016-11" db="EMBL/GenBank/DDBJ databases">
        <authorList>
            <person name="Jaros S."/>
            <person name="Januszkiewicz K."/>
            <person name="Wedrychowicz H."/>
        </authorList>
    </citation>
    <scope>NUCLEOTIDE SEQUENCE [LARGE SCALE GENOMIC DNA]</scope>
    <source>
        <strain evidence="27 28">DSM 3090</strain>
    </source>
</reference>
<evidence type="ECO:0000259" key="26">
    <source>
        <dbReference type="Pfam" id="PF00912"/>
    </source>
</evidence>
<feature type="domain" description="Glycosyl transferase family 51" evidence="26">
    <location>
        <begin position="82"/>
        <end position="269"/>
    </location>
</feature>
<comment type="catalytic activity">
    <reaction evidence="22">
        <text>[GlcNAc-(1-&gt;4)-Mur2Ac(oyl-L-Ala-gamma-D-Glu-L-Lys-D-Ala-D-Ala)](n)-di-trans,octa-cis-undecaprenyl diphosphate + beta-D-GlcNAc-(1-&gt;4)-Mur2Ac(oyl-L-Ala-gamma-D-Glu-L-Lys-D-Ala-D-Ala)-di-trans,octa-cis-undecaprenyl diphosphate = [GlcNAc-(1-&gt;4)-Mur2Ac(oyl-L-Ala-gamma-D-Glu-L-Lys-D-Ala-D-Ala)](n+1)-di-trans,octa-cis-undecaprenyl diphosphate + di-trans,octa-cis-undecaprenyl diphosphate + H(+)</text>
        <dbReference type="Rhea" id="RHEA:23708"/>
        <dbReference type="Rhea" id="RHEA-COMP:9602"/>
        <dbReference type="Rhea" id="RHEA-COMP:9603"/>
        <dbReference type="ChEBI" id="CHEBI:15378"/>
        <dbReference type="ChEBI" id="CHEBI:58405"/>
        <dbReference type="ChEBI" id="CHEBI:60033"/>
        <dbReference type="ChEBI" id="CHEBI:78435"/>
        <dbReference type="EC" id="2.4.99.28"/>
    </reaction>
</comment>
<evidence type="ECO:0000256" key="12">
    <source>
        <dbReference type="ARBA" id="ARBA00022960"/>
    </source>
</evidence>
<dbReference type="UniPathway" id="UPA00219"/>
<keyword evidence="7" id="KW-0645">Protease</keyword>
<dbReference type="Proteomes" id="UP000183952">
    <property type="component" value="Unassembled WGS sequence"/>
</dbReference>
<evidence type="ECO:0000256" key="21">
    <source>
        <dbReference type="ARBA" id="ARBA00044770"/>
    </source>
</evidence>